<feature type="compositionally biased region" description="Basic and acidic residues" evidence="1">
    <location>
        <begin position="168"/>
        <end position="183"/>
    </location>
</feature>
<feature type="region of interest" description="Disordered" evidence="1">
    <location>
        <begin position="155"/>
        <end position="183"/>
    </location>
</feature>
<dbReference type="AlphaFoldDB" id="A9U7J5"/>
<evidence type="ECO:0000313" key="2">
    <source>
        <dbReference type="EMBL" id="EDQ48358.1"/>
    </source>
</evidence>
<protein>
    <submittedName>
        <fullName evidence="2">Predicted protein</fullName>
    </submittedName>
</protein>
<proteinExistence type="predicted"/>
<name>A9U7J5_PHYPA</name>
<dbReference type="HOGENOM" id="CLU_738499_0_0_1"/>
<accession>A9U7J5</accession>
<gene>
    <name evidence="2" type="ORF">PHYPADRAFT_103920</name>
</gene>
<dbReference type="EMBL" id="DS546527">
    <property type="protein sequence ID" value="EDQ48358.1"/>
    <property type="molecule type" value="Genomic_DNA"/>
</dbReference>
<organism>
    <name type="scientific">Physcomitrium patens</name>
    <name type="common">Spreading-leaved earth moss</name>
    <name type="synonym">Physcomitrella patens</name>
    <dbReference type="NCBI Taxonomy" id="3218"/>
    <lineage>
        <taxon>Eukaryota</taxon>
        <taxon>Viridiplantae</taxon>
        <taxon>Streptophyta</taxon>
        <taxon>Embryophyta</taxon>
        <taxon>Bryophyta</taxon>
        <taxon>Bryophytina</taxon>
        <taxon>Bryopsida</taxon>
        <taxon>Funariidae</taxon>
        <taxon>Funariales</taxon>
        <taxon>Funariaceae</taxon>
        <taxon>Physcomitrium</taxon>
    </lineage>
</organism>
<reference evidence="2" key="1">
    <citation type="journal article" date="2008" name="Science">
        <title>The Physcomitrella genome reveals evolutionary insights into the conquest of land by plants.</title>
        <authorList>
            <person name="Rensing S."/>
            <person name="Lang D."/>
            <person name="Zimmer A."/>
            <person name="Terry A."/>
            <person name="Salamov A."/>
            <person name="Shapiro H."/>
            <person name="Nishiyama T."/>
            <person name="Perroud P.-F."/>
            <person name="Lindquist E."/>
            <person name="Kamisugi Y."/>
            <person name="Tanahashi T."/>
            <person name="Sakakibara K."/>
            <person name="Fujita T."/>
            <person name="Oishi K."/>
            <person name="Shin-I T."/>
            <person name="Kuroki Y."/>
            <person name="Toyoda A."/>
            <person name="Suzuki Y."/>
            <person name="Hashimoto A."/>
            <person name="Yamaguchi K."/>
            <person name="Sugano A."/>
            <person name="Kohara Y."/>
            <person name="Fujiyama A."/>
            <person name="Anterola A."/>
            <person name="Aoki S."/>
            <person name="Ashton N."/>
            <person name="Barbazuk W.B."/>
            <person name="Barker E."/>
            <person name="Bennetzen J."/>
            <person name="Bezanilla M."/>
            <person name="Blankenship R."/>
            <person name="Cho S.H."/>
            <person name="Dutcher S."/>
            <person name="Estelle M."/>
            <person name="Fawcett J.A."/>
            <person name="Gundlach H."/>
            <person name="Hanada K."/>
            <person name="Heyl A."/>
            <person name="Hicks K.A."/>
            <person name="Hugh J."/>
            <person name="Lohr M."/>
            <person name="Mayer K."/>
            <person name="Melkozernov A."/>
            <person name="Murata T."/>
            <person name="Nelson D."/>
            <person name="Pils B."/>
            <person name="Prigge M."/>
            <person name="Reiss B."/>
            <person name="Renner T."/>
            <person name="Rombauts S."/>
            <person name="Rushton P."/>
            <person name="Sanderfoot A."/>
            <person name="Schween G."/>
            <person name="Shiu S.-H."/>
            <person name="Stueber K."/>
            <person name="Theodoulou F.L."/>
            <person name="Tu H."/>
            <person name="Van de Peer Y."/>
            <person name="Verrier P.J."/>
            <person name="Waters E."/>
            <person name="Wood A."/>
            <person name="Yang L."/>
            <person name="Cove D."/>
            <person name="Cuming A."/>
            <person name="Hasebe M."/>
            <person name="Lucas S."/>
            <person name="Mishler D.B."/>
            <person name="Reski R."/>
            <person name="Grigoriev I."/>
            <person name="Quatrano R.S."/>
            <person name="Boore J.L."/>
        </authorList>
    </citation>
    <scope>NUCLEOTIDE SEQUENCE [LARGE SCALE GENOMIC DNA]</scope>
</reference>
<evidence type="ECO:0000256" key="1">
    <source>
        <dbReference type="SAM" id="MobiDB-lite"/>
    </source>
</evidence>
<feature type="region of interest" description="Disordered" evidence="1">
    <location>
        <begin position="243"/>
        <end position="285"/>
    </location>
</feature>
<sequence length="375" mass="42827">MDENQKRRIFQYVKTLTLKKFWQWMNEVHTRAYAMGMNHMQEAMECHPRISKPMVEQVLLKAEEIREQWDGLRTVTVEDTESATFRTSAEIIKDLTPTEAAIYNLTEEAVISISDRKFIMATPIPNRRIESQSQGPGPVTTYKLSPEELQNIIGKPIPKSHKKPIGMDTRDNEKIQSRKDEPKVAKIQKDDYLELRASGLSRDKAAKKLGTTLVSIENYWLAKKWGIKTEEAEEVEIARYKEHKKKRPEPATPAPTPEKVEEPVNTPPPAQSAQQPAEPEREQPRMSVAVKQWVFNPGLKGKFVRVHGVDGEGAKLELQALVAQVEADRINISTFDRGEWVLRLHEFGENGLALEVCEQFTKYEMPADADQTVVE</sequence>